<name>A0ABW0YUZ8_9ACTN</name>
<proteinExistence type="predicted"/>
<evidence type="ECO:0000313" key="2">
    <source>
        <dbReference type="EMBL" id="MFC5719074.1"/>
    </source>
</evidence>
<reference evidence="3" key="1">
    <citation type="journal article" date="2019" name="Int. J. Syst. Evol. Microbiol.">
        <title>The Global Catalogue of Microorganisms (GCM) 10K type strain sequencing project: providing services to taxonomists for standard genome sequencing and annotation.</title>
        <authorList>
            <consortium name="The Broad Institute Genomics Platform"/>
            <consortium name="The Broad Institute Genome Sequencing Center for Infectious Disease"/>
            <person name="Wu L."/>
            <person name="Ma J."/>
        </authorList>
    </citation>
    <scope>NUCLEOTIDE SEQUENCE [LARGE SCALE GENOMIC DNA]</scope>
    <source>
        <strain evidence="3">CGMCC 4.7304</strain>
    </source>
</reference>
<feature type="region of interest" description="Disordered" evidence="1">
    <location>
        <begin position="1"/>
        <end position="30"/>
    </location>
</feature>
<organism evidence="2 3">
    <name type="scientific">Streptomyces gamaensis</name>
    <dbReference type="NCBI Taxonomy" id="1763542"/>
    <lineage>
        <taxon>Bacteria</taxon>
        <taxon>Bacillati</taxon>
        <taxon>Actinomycetota</taxon>
        <taxon>Actinomycetes</taxon>
        <taxon>Kitasatosporales</taxon>
        <taxon>Streptomycetaceae</taxon>
        <taxon>Streptomyces</taxon>
    </lineage>
</organism>
<evidence type="ECO:0000256" key="1">
    <source>
        <dbReference type="SAM" id="MobiDB-lite"/>
    </source>
</evidence>
<comment type="caution">
    <text evidence="2">The sequence shown here is derived from an EMBL/GenBank/DDBJ whole genome shotgun (WGS) entry which is preliminary data.</text>
</comment>
<dbReference type="Proteomes" id="UP001596083">
    <property type="component" value="Unassembled WGS sequence"/>
</dbReference>
<accession>A0ABW0YUZ8</accession>
<sequence>METEASLTASIPDAAADATKTPVAPSPAPFAGLDALEEATDELLALEAESVLAEALLDGNGTGPGLATLAELMADLFGTAAPDPGHTGHP</sequence>
<dbReference type="EMBL" id="JBHSPB010000001">
    <property type="protein sequence ID" value="MFC5719074.1"/>
    <property type="molecule type" value="Genomic_DNA"/>
</dbReference>
<protein>
    <submittedName>
        <fullName evidence="2">Uncharacterized protein</fullName>
    </submittedName>
</protein>
<dbReference type="RefSeq" id="WP_390314054.1">
    <property type="nucleotide sequence ID" value="NZ_JBHSPB010000001.1"/>
</dbReference>
<gene>
    <name evidence="2" type="ORF">ACFP1Z_02605</name>
</gene>
<keyword evidence="3" id="KW-1185">Reference proteome</keyword>
<evidence type="ECO:0000313" key="3">
    <source>
        <dbReference type="Proteomes" id="UP001596083"/>
    </source>
</evidence>